<feature type="compositionally biased region" description="Low complexity" evidence="4">
    <location>
        <begin position="66"/>
        <end position="80"/>
    </location>
</feature>
<sequence>MNENGEYRYSYEDYNRISYNPNGTSARGRNGIKVFAIIVTVLLVITTTVLLGLTVSSQQPLESQLSVTTETSSEVSESSSMQRPDQDEIEVPELNITSHAEEDTYISSDGKLTTTQIHEKVRPSVVGILNYSAENSLTADSSGSGIIVSSDGYILTNAHVISGAANLVVVLDNNEEYAAQLIGSDVSTDLAVIKIDAENLTAAELGDSDQLKVGEPVVAIGNPAGLNLAGSTTRGIVSGLDRTISVTLETGESISMEVIQTDAAINPGNSGGPLINEYGQVIGINSSRLSSSSYDGIGFAIPVNDALPVVEDLIQYGYVTGRVKLGITYYPISEVVGAMSGYTPGLLVYSVDVTMDVYAKGLRAGDIITEMDGKSVTSKEAIKTILDGKKPGDTLKITFVRGSSDNQASYSVDVILGVDTGNSDTSSYSSEPGTAEGVPTTADGTQSFT</sequence>
<dbReference type="SUPFAM" id="SSF50494">
    <property type="entry name" value="Trypsin-like serine proteases"/>
    <property type="match status" value="1"/>
</dbReference>
<dbReference type="GO" id="GO:0006508">
    <property type="term" value="P:proteolysis"/>
    <property type="evidence" value="ECO:0007669"/>
    <property type="project" value="UniProtKB-KW"/>
</dbReference>
<dbReference type="InterPro" id="IPR009003">
    <property type="entry name" value="Peptidase_S1_PA"/>
</dbReference>
<dbReference type="InterPro" id="IPR036034">
    <property type="entry name" value="PDZ_sf"/>
</dbReference>
<dbReference type="AlphaFoldDB" id="A0A9D1H802"/>
<dbReference type="SUPFAM" id="SSF50156">
    <property type="entry name" value="PDZ domain-like"/>
    <property type="match status" value="1"/>
</dbReference>
<feature type="transmembrane region" description="Helical" evidence="5">
    <location>
        <begin position="34"/>
        <end position="55"/>
    </location>
</feature>
<dbReference type="Proteomes" id="UP000824160">
    <property type="component" value="Unassembled WGS sequence"/>
</dbReference>
<dbReference type="GO" id="GO:0004252">
    <property type="term" value="F:serine-type endopeptidase activity"/>
    <property type="evidence" value="ECO:0007669"/>
    <property type="project" value="InterPro"/>
</dbReference>
<evidence type="ECO:0000259" key="6">
    <source>
        <dbReference type="Pfam" id="PF13180"/>
    </source>
</evidence>
<dbReference type="Gene3D" id="2.30.42.10">
    <property type="match status" value="1"/>
</dbReference>
<evidence type="ECO:0000313" key="8">
    <source>
        <dbReference type="Proteomes" id="UP000824160"/>
    </source>
</evidence>
<dbReference type="InterPro" id="IPR051201">
    <property type="entry name" value="Chloro_Bact_Ser_Proteases"/>
</dbReference>
<comment type="caution">
    <text evidence="7">The sequence shown here is derived from an EMBL/GenBank/DDBJ whole genome shotgun (WGS) entry which is preliminary data.</text>
</comment>
<dbReference type="PRINTS" id="PR00834">
    <property type="entry name" value="PROTEASES2C"/>
</dbReference>
<dbReference type="PANTHER" id="PTHR43343">
    <property type="entry name" value="PEPTIDASE S12"/>
    <property type="match status" value="1"/>
</dbReference>
<proteinExistence type="inferred from homology"/>
<protein>
    <submittedName>
        <fullName evidence="7">Trypsin-like peptidase domain-containing protein</fullName>
    </submittedName>
</protein>
<dbReference type="Pfam" id="PF13365">
    <property type="entry name" value="Trypsin_2"/>
    <property type="match status" value="1"/>
</dbReference>
<keyword evidence="5" id="KW-0472">Membrane</keyword>
<feature type="compositionally biased region" description="Polar residues" evidence="4">
    <location>
        <begin position="423"/>
        <end position="432"/>
    </location>
</feature>
<dbReference type="InterPro" id="IPR043504">
    <property type="entry name" value="Peptidase_S1_PA_chymotrypsin"/>
</dbReference>
<evidence type="ECO:0000256" key="1">
    <source>
        <dbReference type="ARBA" id="ARBA00010541"/>
    </source>
</evidence>
<keyword evidence="5" id="KW-0812">Transmembrane</keyword>
<evidence type="ECO:0000256" key="3">
    <source>
        <dbReference type="ARBA" id="ARBA00022801"/>
    </source>
</evidence>
<reference evidence="7" key="2">
    <citation type="journal article" date="2021" name="PeerJ">
        <title>Extensive microbial diversity within the chicken gut microbiome revealed by metagenomics and culture.</title>
        <authorList>
            <person name="Gilroy R."/>
            <person name="Ravi A."/>
            <person name="Getino M."/>
            <person name="Pursley I."/>
            <person name="Horton D.L."/>
            <person name="Alikhan N.F."/>
            <person name="Baker D."/>
            <person name="Gharbi K."/>
            <person name="Hall N."/>
            <person name="Watson M."/>
            <person name="Adriaenssens E.M."/>
            <person name="Foster-Nyarko E."/>
            <person name="Jarju S."/>
            <person name="Secka A."/>
            <person name="Antonio M."/>
            <person name="Oren A."/>
            <person name="Chaudhuri R.R."/>
            <person name="La Ragione R."/>
            <person name="Hildebrand F."/>
            <person name="Pallen M.J."/>
        </authorList>
    </citation>
    <scope>NUCLEOTIDE SEQUENCE</scope>
    <source>
        <strain evidence="7">ChiBcec7-5410</strain>
    </source>
</reference>
<keyword evidence="3" id="KW-0378">Hydrolase</keyword>
<evidence type="ECO:0000313" key="7">
    <source>
        <dbReference type="EMBL" id="HIT94936.1"/>
    </source>
</evidence>
<feature type="region of interest" description="Disordered" evidence="4">
    <location>
        <begin position="61"/>
        <end position="88"/>
    </location>
</feature>
<organism evidence="7 8">
    <name type="scientific">Candidatus Faecivivens stercoripullorum</name>
    <dbReference type="NCBI Taxonomy" id="2840805"/>
    <lineage>
        <taxon>Bacteria</taxon>
        <taxon>Bacillati</taxon>
        <taxon>Bacillota</taxon>
        <taxon>Clostridia</taxon>
        <taxon>Eubacteriales</taxon>
        <taxon>Oscillospiraceae</taxon>
        <taxon>Oscillospiraceae incertae sedis</taxon>
        <taxon>Candidatus Faecivivens</taxon>
    </lineage>
</organism>
<evidence type="ECO:0000256" key="4">
    <source>
        <dbReference type="SAM" id="MobiDB-lite"/>
    </source>
</evidence>
<reference evidence="7" key="1">
    <citation type="submission" date="2020-10" db="EMBL/GenBank/DDBJ databases">
        <authorList>
            <person name="Gilroy R."/>
        </authorList>
    </citation>
    <scope>NUCLEOTIDE SEQUENCE</scope>
    <source>
        <strain evidence="7">ChiBcec7-5410</strain>
    </source>
</reference>
<accession>A0A9D1H802</accession>
<dbReference type="InterPro" id="IPR001940">
    <property type="entry name" value="Peptidase_S1C"/>
</dbReference>
<feature type="domain" description="PDZ" evidence="6">
    <location>
        <begin position="342"/>
        <end position="409"/>
    </location>
</feature>
<keyword evidence="2" id="KW-0645">Protease</keyword>
<gene>
    <name evidence="7" type="ORF">IAC43_07095</name>
</gene>
<dbReference type="InterPro" id="IPR001478">
    <property type="entry name" value="PDZ"/>
</dbReference>
<feature type="region of interest" description="Disordered" evidence="4">
    <location>
        <begin position="423"/>
        <end position="449"/>
    </location>
</feature>
<dbReference type="Gene3D" id="2.40.10.10">
    <property type="entry name" value="Trypsin-like serine proteases"/>
    <property type="match status" value="2"/>
</dbReference>
<dbReference type="EMBL" id="DVLW01000193">
    <property type="protein sequence ID" value="HIT94936.1"/>
    <property type="molecule type" value="Genomic_DNA"/>
</dbReference>
<evidence type="ECO:0000256" key="2">
    <source>
        <dbReference type="ARBA" id="ARBA00022670"/>
    </source>
</evidence>
<comment type="similarity">
    <text evidence="1">Belongs to the peptidase S1C family.</text>
</comment>
<evidence type="ECO:0000256" key="5">
    <source>
        <dbReference type="SAM" id="Phobius"/>
    </source>
</evidence>
<dbReference type="PANTHER" id="PTHR43343:SF3">
    <property type="entry name" value="PROTEASE DO-LIKE 8, CHLOROPLASTIC"/>
    <property type="match status" value="1"/>
</dbReference>
<dbReference type="Pfam" id="PF13180">
    <property type="entry name" value="PDZ_2"/>
    <property type="match status" value="1"/>
</dbReference>
<keyword evidence="5" id="KW-1133">Transmembrane helix</keyword>
<name>A0A9D1H802_9FIRM</name>